<evidence type="ECO:0000256" key="11">
    <source>
        <dbReference type="ARBA" id="ARBA00023134"/>
    </source>
</evidence>
<dbReference type="GO" id="GO:0000287">
    <property type="term" value="F:magnesium ion binding"/>
    <property type="evidence" value="ECO:0007669"/>
    <property type="project" value="UniProtKB-UniRule"/>
</dbReference>
<sequence>MANSKYEYVRQFERENRLLPDIWLVVRIDGQGFHKFSAAHNFEKPNDIRALQLMNHCAQKVFDHIADIRLAYGESDEYSFVFRKNSTYYNRRECKLISSVVSLFTSCYVLYWSQYFPDQALKYPPSFDGRVVCYPCDKHLRDYLNWRQVDCHINNLYNTTFWALVKSGKTETEAEETLRGTFSADKNEILFSQFGTNYNNLPPIFRKGSIILQDFVEVESNDKHGNPVVKRKKKTVVIHEDLIKQKFWNQRSFLLDP</sequence>
<dbReference type="AlphaFoldDB" id="A0A9W8AWF6"/>
<evidence type="ECO:0000259" key="18">
    <source>
        <dbReference type="Pfam" id="PF14413"/>
    </source>
</evidence>
<keyword evidence="9 14" id="KW-0547">Nucleotide-binding</keyword>
<evidence type="ECO:0000256" key="3">
    <source>
        <dbReference type="ARBA" id="ARBA00012511"/>
    </source>
</evidence>
<keyword evidence="6 14" id="KW-0819">tRNA processing</keyword>
<evidence type="ECO:0000256" key="13">
    <source>
        <dbReference type="ARBA" id="ARBA00047281"/>
    </source>
</evidence>
<dbReference type="InterPro" id="IPR007537">
    <property type="entry name" value="tRNAHis_GuaTrfase_Thg1"/>
</dbReference>
<evidence type="ECO:0000256" key="10">
    <source>
        <dbReference type="ARBA" id="ARBA00022842"/>
    </source>
</evidence>
<evidence type="ECO:0000256" key="2">
    <source>
        <dbReference type="ARBA" id="ARBA00010113"/>
    </source>
</evidence>
<feature type="binding site" evidence="15">
    <location>
        <begin position="29"/>
        <end position="34"/>
    </location>
    <ligand>
        <name>GTP</name>
        <dbReference type="ChEBI" id="CHEBI:37565"/>
    </ligand>
</feature>
<dbReference type="PIRSF" id="PIRSF028980">
    <property type="entry name" value="tRNAHis_guanylyltransferase"/>
    <property type="match status" value="1"/>
</dbReference>
<feature type="binding site" evidence="16">
    <location>
        <position position="29"/>
    </location>
    <ligand>
        <name>Mg(2+)</name>
        <dbReference type="ChEBI" id="CHEBI:18420"/>
        <label>1</label>
        <note>catalytic</note>
    </ligand>
</feature>
<evidence type="ECO:0000313" key="20">
    <source>
        <dbReference type="Proteomes" id="UP001150925"/>
    </source>
</evidence>
<evidence type="ECO:0000256" key="9">
    <source>
        <dbReference type="ARBA" id="ARBA00022741"/>
    </source>
</evidence>
<keyword evidence="5 14" id="KW-0808">Transferase</keyword>
<evidence type="ECO:0000256" key="8">
    <source>
        <dbReference type="ARBA" id="ARBA00022723"/>
    </source>
</evidence>
<evidence type="ECO:0000256" key="14">
    <source>
        <dbReference type="PIRNR" id="PIRNR028980"/>
    </source>
</evidence>
<feature type="domain" description="tRNAHis guanylyltransferase catalytic" evidence="17">
    <location>
        <begin position="6"/>
        <end position="135"/>
    </location>
</feature>
<dbReference type="GO" id="GO:0005525">
    <property type="term" value="F:GTP binding"/>
    <property type="evidence" value="ECO:0007669"/>
    <property type="project" value="UniProtKB-UniRule"/>
</dbReference>
<comment type="catalytic activity">
    <reaction evidence="13 14">
        <text>a 5'-end ribonucleotide-tRNA(His) + GTP + ATP + H2O = a 5'-end phospho-guanosine-ribonucleotide-tRNA(His) + AMP + 2 diphosphate + H(+)</text>
        <dbReference type="Rhea" id="RHEA:54564"/>
        <dbReference type="Rhea" id="RHEA-COMP:14193"/>
        <dbReference type="Rhea" id="RHEA-COMP:14917"/>
        <dbReference type="ChEBI" id="CHEBI:15377"/>
        <dbReference type="ChEBI" id="CHEBI:15378"/>
        <dbReference type="ChEBI" id="CHEBI:30616"/>
        <dbReference type="ChEBI" id="CHEBI:33019"/>
        <dbReference type="ChEBI" id="CHEBI:37565"/>
        <dbReference type="ChEBI" id="CHEBI:138282"/>
        <dbReference type="ChEBI" id="CHEBI:141847"/>
        <dbReference type="ChEBI" id="CHEBI:456215"/>
        <dbReference type="EC" id="2.7.7.79"/>
    </reaction>
</comment>
<evidence type="ECO:0000256" key="7">
    <source>
        <dbReference type="ARBA" id="ARBA00022695"/>
    </source>
</evidence>
<dbReference type="GO" id="GO:0006400">
    <property type="term" value="P:tRNA modification"/>
    <property type="evidence" value="ECO:0007669"/>
    <property type="project" value="UniProtKB-UniRule"/>
</dbReference>
<evidence type="ECO:0000256" key="4">
    <source>
        <dbReference type="ARBA" id="ARBA00015443"/>
    </source>
</evidence>
<feature type="binding site" evidence="15">
    <location>
        <begin position="75"/>
        <end position="76"/>
    </location>
    <ligand>
        <name>GTP</name>
        <dbReference type="ChEBI" id="CHEBI:37565"/>
    </ligand>
</feature>
<evidence type="ECO:0000256" key="6">
    <source>
        <dbReference type="ARBA" id="ARBA00022694"/>
    </source>
</evidence>
<evidence type="ECO:0000256" key="12">
    <source>
        <dbReference type="ARBA" id="ARBA00032480"/>
    </source>
</evidence>
<evidence type="ECO:0000256" key="16">
    <source>
        <dbReference type="PIRSR" id="PIRSR028980-2"/>
    </source>
</evidence>
<name>A0A9W8AWF6_9FUNG</name>
<evidence type="ECO:0000256" key="5">
    <source>
        <dbReference type="ARBA" id="ARBA00022679"/>
    </source>
</evidence>
<dbReference type="Proteomes" id="UP001150925">
    <property type="component" value="Unassembled WGS sequence"/>
</dbReference>
<comment type="function">
    <text evidence="1 14">Adds a GMP to the 5'-end of tRNA(His) after transcription and RNase P cleavage.</text>
</comment>
<dbReference type="GO" id="GO:0008193">
    <property type="term" value="F:tRNA guanylyltransferase activity"/>
    <property type="evidence" value="ECO:0007669"/>
    <property type="project" value="UniProtKB-UniRule"/>
</dbReference>
<dbReference type="InterPro" id="IPR038469">
    <property type="entry name" value="tRNAHis_GuaTrfase_Thg1_sf"/>
</dbReference>
<keyword evidence="8 14" id="KW-0479">Metal-binding</keyword>
<accession>A0A9W8AWF6</accession>
<reference evidence="19" key="1">
    <citation type="submission" date="2022-07" db="EMBL/GenBank/DDBJ databases">
        <title>Phylogenomic reconstructions and comparative analyses of Kickxellomycotina fungi.</title>
        <authorList>
            <person name="Reynolds N.K."/>
            <person name="Stajich J.E."/>
            <person name="Barry K."/>
            <person name="Grigoriev I.V."/>
            <person name="Crous P."/>
            <person name="Smith M.E."/>
        </authorList>
    </citation>
    <scope>NUCLEOTIDE SEQUENCE</scope>
    <source>
        <strain evidence="19">RSA 1196</strain>
    </source>
</reference>
<dbReference type="InterPro" id="IPR025845">
    <property type="entry name" value="Thg1_C_dom"/>
</dbReference>
<proteinExistence type="inferred from homology"/>
<dbReference type="PANTHER" id="PTHR12729">
    <property type="entry name" value="TRNA(HIS) GUANYLYLTRANSFERASE-RELATED"/>
    <property type="match status" value="1"/>
</dbReference>
<feature type="domain" description="Thg1 C-terminal" evidence="18">
    <location>
        <begin position="138"/>
        <end position="243"/>
    </location>
</feature>
<dbReference type="EMBL" id="JANBPY010000079">
    <property type="protein sequence ID" value="KAJ1969244.1"/>
    <property type="molecule type" value="Genomic_DNA"/>
</dbReference>
<keyword evidence="11 14" id="KW-0342">GTP-binding</keyword>
<feature type="binding site" evidence="16">
    <location>
        <position position="76"/>
    </location>
    <ligand>
        <name>Mg(2+)</name>
        <dbReference type="ChEBI" id="CHEBI:18420"/>
        <label>2</label>
        <note>catalytic</note>
    </ligand>
</feature>
<dbReference type="OrthoDB" id="62560at2759"/>
<comment type="cofactor">
    <cofactor evidence="16">
        <name>Mg(2+)</name>
        <dbReference type="ChEBI" id="CHEBI:18420"/>
    </cofactor>
    <text evidence="16">Binds 2 magnesium ions per subunit.</text>
</comment>
<dbReference type="InterPro" id="IPR024956">
    <property type="entry name" value="tRNAHis_GuaTrfase_cat"/>
</dbReference>
<dbReference type="EC" id="2.7.7.79" evidence="3 14"/>
<evidence type="ECO:0000313" key="19">
    <source>
        <dbReference type="EMBL" id="KAJ1969244.1"/>
    </source>
</evidence>
<protein>
    <recommendedName>
        <fullName evidence="4 14">tRNA(His) guanylyltransferase</fullName>
        <ecNumber evidence="3 14">2.7.7.79</ecNumber>
    </recommendedName>
    <alternativeName>
        <fullName evidence="12 14">tRNA-histidine guanylyltransferase</fullName>
    </alternativeName>
</protein>
<evidence type="ECO:0000259" key="17">
    <source>
        <dbReference type="Pfam" id="PF04446"/>
    </source>
</evidence>
<organism evidence="19 20">
    <name type="scientific">Dispira parvispora</name>
    <dbReference type="NCBI Taxonomy" id="1520584"/>
    <lineage>
        <taxon>Eukaryota</taxon>
        <taxon>Fungi</taxon>
        <taxon>Fungi incertae sedis</taxon>
        <taxon>Zoopagomycota</taxon>
        <taxon>Kickxellomycotina</taxon>
        <taxon>Dimargaritomycetes</taxon>
        <taxon>Dimargaritales</taxon>
        <taxon>Dimargaritaceae</taxon>
        <taxon>Dispira</taxon>
    </lineage>
</organism>
<dbReference type="Pfam" id="PF04446">
    <property type="entry name" value="Thg1"/>
    <property type="match status" value="1"/>
</dbReference>
<feature type="binding site" evidence="16">
    <location>
        <position position="30"/>
    </location>
    <ligand>
        <name>Mg(2+)</name>
        <dbReference type="ChEBI" id="CHEBI:18420"/>
        <label>1</label>
        <note>catalytic</note>
    </ligand>
</feature>
<evidence type="ECO:0000256" key="1">
    <source>
        <dbReference type="ARBA" id="ARBA00002939"/>
    </source>
</evidence>
<keyword evidence="7 14" id="KW-0548">Nucleotidyltransferase</keyword>
<dbReference type="Pfam" id="PF14413">
    <property type="entry name" value="Thg1C"/>
    <property type="match status" value="1"/>
</dbReference>
<dbReference type="PANTHER" id="PTHR12729:SF6">
    <property type="entry name" value="TRNA(HIS) GUANYLYLTRANSFERASE-RELATED"/>
    <property type="match status" value="1"/>
</dbReference>
<feature type="binding site" evidence="16">
    <location>
        <position position="29"/>
    </location>
    <ligand>
        <name>Mg(2+)</name>
        <dbReference type="ChEBI" id="CHEBI:18420"/>
        <label>2</label>
        <note>catalytic</note>
    </ligand>
</feature>
<comment type="caution">
    <text evidence="19">The sequence shown here is derived from an EMBL/GenBank/DDBJ whole genome shotgun (WGS) entry which is preliminary data.</text>
</comment>
<feature type="binding site" evidence="16">
    <location>
        <position position="76"/>
    </location>
    <ligand>
        <name>Mg(2+)</name>
        <dbReference type="ChEBI" id="CHEBI:18420"/>
        <label>1</label>
        <note>catalytic</note>
    </ligand>
</feature>
<dbReference type="Gene3D" id="3.30.70.3000">
    <property type="match status" value="1"/>
</dbReference>
<keyword evidence="20" id="KW-1185">Reference proteome</keyword>
<comment type="similarity">
    <text evidence="2 14">Belongs to the tRNA(His) guanylyltransferase family.</text>
</comment>
<evidence type="ECO:0000256" key="15">
    <source>
        <dbReference type="PIRSR" id="PIRSR028980-1"/>
    </source>
</evidence>
<gene>
    <name evidence="19" type="primary">THG1</name>
    <name evidence="19" type="ORF">IWQ62_000745</name>
</gene>
<dbReference type="FunFam" id="3.30.70.3000:FF:000001">
    <property type="entry name" value="tRNA(His) guanylyltransferase"/>
    <property type="match status" value="1"/>
</dbReference>
<keyword evidence="10 14" id="KW-0460">Magnesium</keyword>